<keyword evidence="2" id="KW-0597">Phosphoprotein</keyword>
<dbReference type="Gene3D" id="3.40.50.2300">
    <property type="match status" value="1"/>
</dbReference>
<dbReference type="EMBL" id="JAJJMA010016306">
    <property type="protein sequence ID" value="MCL7022901.1"/>
    <property type="molecule type" value="Genomic_DNA"/>
</dbReference>
<evidence type="ECO:0000313" key="5">
    <source>
        <dbReference type="EMBL" id="MCL7022901.1"/>
    </source>
</evidence>
<sequence>MASIDMLSMHTEKMQSFKRFEHHQEEELHVLAVDDSNIDRKVIERLLKISSCKVTAVDSGKRALQLLGLDVDYNKTCSASGGVGALKVNMIITDYWMPGMTGYELLKKIKESSLFKEIPVVIMSSENVLPRINRCLEEGAEDFLVKPVQLSDVKRLRKNLTRDDYCLHQQHQIMADIKDSGISNKRKLNESASDKLTDAASPSSPVSIIPSPESSSPSSTASSPTSTISSISMASPTKSSMIESPSRRFRPTTDEILSLM</sequence>
<evidence type="ECO:0000259" key="4">
    <source>
        <dbReference type="PROSITE" id="PS50110"/>
    </source>
</evidence>
<reference evidence="5" key="1">
    <citation type="submission" date="2022-03" db="EMBL/GenBank/DDBJ databases">
        <title>A functionally conserved STORR gene fusion in Papaver species that diverged 16.8 million years ago.</title>
        <authorList>
            <person name="Catania T."/>
        </authorList>
    </citation>
    <scope>NUCLEOTIDE SEQUENCE</scope>
    <source>
        <strain evidence="5">S-191538</strain>
    </source>
</reference>
<dbReference type="InterPro" id="IPR011006">
    <property type="entry name" value="CheY-like_superfamily"/>
</dbReference>
<name>A0AA41RSN2_PAPNU</name>
<dbReference type="Pfam" id="PF00072">
    <property type="entry name" value="Response_reg"/>
    <property type="match status" value="1"/>
</dbReference>
<feature type="region of interest" description="Disordered" evidence="3">
    <location>
        <begin position="189"/>
        <end position="260"/>
    </location>
</feature>
<dbReference type="InterPro" id="IPR045279">
    <property type="entry name" value="ARR-like"/>
</dbReference>
<feature type="compositionally biased region" description="Low complexity" evidence="3">
    <location>
        <begin position="199"/>
        <end position="237"/>
    </location>
</feature>
<keyword evidence="6" id="KW-1185">Reference proteome</keyword>
<organism evidence="5 6">
    <name type="scientific">Papaver nudicaule</name>
    <name type="common">Iceland poppy</name>
    <dbReference type="NCBI Taxonomy" id="74823"/>
    <lineage>
        <taxon>Eukaryota</taxon>
        <taxon>Viridiplantae</taxon>
        <taxon>Streptophyta</taxon>
        <taxon>Embryophyta</taxon>
        <taxon>Tracheophyta</taxon>
        <taxon>Spermatophyta</taxon>
        <taxon>Magnoliopsida</taxon>
        <taxon>Ranunculales</taxon>
        <taxon>Papaveraceae</taxon>
        <taxon>Papaveroideae</taxon>
        <taxon>Papaver</taxon>
    </lineage>
</organism>
<gene>
    <name evidence="5" type="ORF">MKW94_024704</name>
</gene>
<keyword evidence="1" id="KW-0902">Two-component regulatory system</keyword>
<proteinExistence type="predicted"/>
<evidence type="ECO:0000256" key="1">
    <source>
        <dbReference type="ARBA" id="ARBA00023012"/>
    </source>
</evidence>
<dbReference type="PROSITE" id="PS50110">
    <property type="entry name" value="RESPONSE_REGULATORY"/>
    <property type="match status" value="1"/>
</dbReference>
<dbReference type="SUPFAM" id="SSF52172">
    <property type="entry name" value="CheY-like"/>
    <property type="match status" value="1"/>
</dbReference>
<comment type="caution">
    <text evidence="5">The sequence shown here is derived from an EMBL/GenBank/DDBJ whole genome shotgun (WGS) entry which is preliminary data.</text>
</comment>
<dbReference type="SMART" id="SM00448">
    <property type="entry name" value="REC"/>
    <property type="match status" value="1"/>
</dbReference>
<feature type="domain" description="Response regulatory" evidence="4">
    <location>
        <begin position="29"/>
        <end position="161"/>
    </location>
</feature>
<accession>A0AA41RSN2</accession>
<evidence type="ECO:0000256" key="3">
    <source>
        <dbReference type="SAM" id="MobiDB-lite"/>
    </source>
</evidence>
<dbReference type="CDD" id="cd17581">
    <property type="entry name" value="REC_typeA_ARR"/>
    <property type="match status" value="1"/>
</dbReference>
<dbReference type="AlphaFoldDB" id="A0AA41RSN2"/>
<dbReference type="InterPro" id="IPR001789">
    <property type="entry name" value="Sig_transdc_resp-reg_receiver"/>
</dbReference>
<dbReference type="GO" id="GO:0000160">
    <property type="term" value="P:phosphorelay signal transduction system"/>
    <property type="evidence" value="ECO:0007669"/>
    <property type="project" value="UniProtKB-KW"/>
</dbReference>
<dbReference type="PANTHER" id="PTHR43874:SF50">
    <property type="entry name" value="TWO-COMPONENT RESPONSE REGULATOR ARR3-RELATED"/>
    <property type="match status" value="1"/>
</dbReference>
<evidence type="ECO:0000313" key="6">
    <source>
        <dbReference type="Proteomes" id="UP001177140"/>
    </source>
</evidence>
<protein>
    <recommendedName>
        <fullName evidence="4">Response regulatory domain-containing protein</fullName>
    </recommendedName>
</protein>
<dbReference type="PANTHER" id="PTHR43874">
    <property type="entry name" value="TWO-COMPONENT RESPONSE REGULATOR"/>
    <property type="match status" value="1"/>
</dbReference>
<feature type="modified residue" description="4-aspartylphosphate" evidence="2">
    <location>
        <position position="94"/>
    </location>
</feature>
<evidence type="ECO:0000256" key="2">
    <source>
        <dbReference type="PROSITE-ProRule" id="PRU00169"/>
    </source>
</evidence>
<dbReference type="Proteomes" id="UP001177140">
    <property type="component" value="Unassembled WGS sequence"/>
</dbReference>
<dbReference type="GO" id="GO:0009736">
    <property type="term" value="P:cytokinin-activated signaling pathway"/>
    <property type="evidence" value="ECO:0007669"/>
    <property type="project" value="InterPro"/>
</dbReference>